<dbReference type="InterPro" id="IPR036259">
    <property type="entry name" value="MFS_trans_sf"/>
</dbReference>
<comment type="similarity">
    <text evidence="2">Belongs to the major facilitator superfamily. Proton-dependent oligopeptide transporter (POT/PTR) (TC 2.A.17) family.</text>
</comment>
<evidence type="ECO:0000256" key="6">
    <source>
        <dbReference type="SAM" id="Phobius"/>
    </source>
</evidence>
<evidence type="ECO:0000313" key="8">
    <source>
        <dbReference type="Proteomes" id="UP001187192"/>
    </source>
</evidence>
<proteinExistence type="inferred from homology"/>
<keyword evidence="4 6" id="KW-1133">Transmembrane helix</keyword>
<evidence type="ECO:0000256" key="3">
    <source>
        <dbReference type="ARBA" id="ARBA00022692"/>
    </source>
</evidence>
<reference evidence="7" key="1">
    <citation type="submission" date="2023-07" db="EMBL/GenBank/DDBJ databases">
        <title>draft genome sequence of fig (Ficus carica).</title>
        <authorList>
            <person name="Takahashi T."/>
            <person name="Nishimura K."/>
        </authorList>
    </citation>
    <scope>NUCLEOTIDE SEQUENCE</scope>
</reference>
<accession>A0AA88D8H9</accession>
<evidence type="ECO:0000256" key="4">
    <source>
        <dbReference type="ARBA" id="ARBA00022989"/>
    </source>
</evidence>
<dbReference type="Gene3D" id="1.20.1250.20">
    <property type="entry name" value="MFS general substrate transporter like domains"/>
    <property type="match status" value="2"/>
</dbReference>
<organism evidence="7 8">
    <name type="scientific">Ficus carica</name>
    <name type="common">Common fig</name>
    <dbReference type="NCBI Taxonomy" id="3494"/>
    <lineage>
        <taxon>Eukaryota</taxon>
        <taxon>Viridiplantae</taxon>
        <taxon>Streptophyta</taxon>
        <taxon>Embryophyta</taxon>
        <taxon>Tracheophyta</taxon>
        <taxon>Spermatophyta</taxon>
        <taxon>Magnoliopsida</taxon>
        <taxon>eudicotyledons</taxon>
        <taxon>Gunneridae</taxon>
        <taxon>Pentapetalae</taxon>
        <taxon>rosids</taxon>
        <taxon>fabids</taxon>
        <taxon>Rosales</taxon>
        <taxon>Moraceae</taxon>
        <taxon>Ficeae</taxon>
        <taxon>Ficus</taxon>
    </lineage>
</organism>
<feature type="transmembrane region" description="Helical" evidence="6">
    <location>
        <begin position="188"/>
        <end position="207"/>
    </location>
</feature>
<name>A0AA88D8H9_FICCA</name>
<sequence>MWEKHLQKKFLHPRLSLSGVQSGDEIRFEGRKREWGSIHQHYSYPLPSLLIPKFLNKAAIMTPQDQINSDGSPSDPWRLCSVQQVEEAKCLLRVMPIWLAGVVYNVARVPQEAYVVFQALQSDRHLGSNNFEIPAASYSGLRHAEPDSFSTSTMLLSTLVEERRRTIALTKPTIGISPRRGAISSMSASWLIPQLLLTGVSVAFTLIGQVEFYYKQFPENMRSIAGSLYFCGLAGSSYLSTFLITTVHRTTKESASGN</sequence>
<protein>
    <submittedName>
        <fullName evidence="7">Uncharacterized protein</fullName>
    </submittedName>
</protein>
<dbReference type="GO" id="GO:0022857">
    <property type="term" value="F:transmembrane transporter activity"/>
    <property type="evidence" value="ECO:0007669"/>
    <property type="project" value="InterPro"/>
</dbReference>
<comment type="caution">
    <text evidence="7">The sequence shown here is derived from an EMBL/GenBank/DDBJ whole genome shotgun (WGS) entry which is preliminary data.</text>
</comment>
<evidence type="ECO:0000313" key="7">
    <source>
        <dbReference type="EMBL" id="GMN45732.1"/>
    </source>
</evidence>
<keyword evidence="8" id="KW-1185">Reference proteome</keyword>
<dbReference type="Proteomes" id="UP001187192">
    <property type="component" value="Unassembled WGS sequence"/>
</dbReference>
<dbReference type="PANTHER" id="PTHR11654">
    <property type="entry name" value="OLIGOPEPTIDE TRANSPORTER-RELATED"/>
    <property type="match status" value="1"/>
</dbReference>
<dbReference type="InterPro" id="IPR000109">
    <property type="entry name" value="POT_fam"/>
</dbReference>
<comment type="subcellular location">
    <subcellularLocation>
        <location evidence="1">Membrane</location>
        <topology evidence="1">Multi-pass membrane protein</topology>
    </subcellularLocation>
</comment>
<dbReference type="Pfam" id="PF00854">
    <property type="entry name" value="PTR2"/>
    <property type="match status" value="2"/>
</dbReference>
<keyword evidence="5 6" id="KW-0472">Membrane</keyword>
<gene>
    <name evidence="7" type="ORF">TIFTF001_014925</name>
</gene>
<evidence type="ECO:0000256" key="5">
    <source>
        <dbReference type="ARBA" id="ARBA00023136"/>
    </source>
</evidence>
<evidence type="ECO:0000256" key="2">
    <source>
        <dbReference type="ARBA" id="ARBA00005982"/>
    </source>
</evidence>
<evidence type="ECO:0000256" key="1">
    <source>
        <dbReference type="ARBA" id="ARBA00004141"/>
    </source>
</evidence>
<dbReference type="EMBL" id="BTGU01000021">
    <property type="protein sequence ID" value="GMN45732.1"/>
    <property type="molecule type" value="Genomic_DNA"/>
</dbReference>
<feature type="transmembrane region" description="Helical" evidence="6">
    <location>
        <begin position="227"/>
        <end position="247"/>
    </location>
</feature>
<dbReference type="GO" id="GO:0016020">
    <property type="term" value="C:membrane"/>
    <property type="evidence" value="ECO:0007669"/>
    <property type="project" value="UniProtKB-SubCell"/>
</dbReference>
<dbReference type="AlphaFoldDB" id="A0AA88D8H9"/>
<keyword evidence="3 6" id="KW-0812">Transmembrane</keyword>